<dbReference type="Proteomes" id="UP001233172">
    <property type="component" value="Unassembled WGS sequence"/>
</dbReference>
<dbReference type="EMBL" id="JASAOG010000050">
    <property type="protein sequence ID" value="KAK0058051.1"/>
    <property type="molecule type" value="Genomic_DNA"/>
</dbReference>
<proteinExistence type="predicted"/>
<evidence type="ECO:0000313" key="1">
    <source>
        <dbReference type="EMBL" id="KAK0058051.1"/>
    </source>
</evidence>
<name>A0AAD8BPA2_BIOPF</name>
<protein>
    <submittedName>
        <fullName evidence="1">Uncharacterized protein</fullName>
    </submittedName>
</protein>
<feature type="non-terminal residue" evidence="1">
    <location>
        <position position="52"/>
    </location>
</feature>
<reference evidence="1" key="1">
    <citation type="journal article" date="2023" name="PLoS Negl. Trop. Dis.">
        <title>A genome sequence for Biomphalaria pfeifferi, the major vector snail for the human-infecting parasite Schistosoma mansoni.</title>
        <authorList>
            <person name="Bu L."/>
            <person name="Lu L."/>
            <person name="Laidemitt M.R."/>
            <person name="Zhang S.M."/>
            <person name="Mutuku M."/>
            <person name="Mkoji G."/>
            <person name="Steinauer M."/>
            <person name="Loker E.S."/>
        </authorList>
    </citation>
    <scope>NUCLEOTIDE SEQUENCE</scope>
    <source>
        <strain evidence="1">KasaAsao</strain>
    </source>
</reference>
<organism evidence="1 2">
    <name type="scientific">Biomphalaria pfeifferi</name>
    <name type="common">Bloodfluke planorb</name>
    <name type="synonym">Freshwater snail</name>
    <dbReference type="NCBI Taxonomy" id="112525"/>
    <lineage>
        <taxon>Eukaryota</taxon>
        <taxon>Metazoa</taxon>
        <taxon>Spiralia</taxon>
        <taxon>Lophotrochozoa</taxon>
        <taxon>Mollusca</taxon>
        <taxon>Gastropoda</taxon>
        <taxon>Heterobranchia</taxon>
        <taxon>Euthyneura</taxon>
        <taxon>Panpulmonata</taxon>
        <taxon>Hygrophila</taxon>
        <taxon>Lymnaeoidea</taxon>
        <taxon>Planorbidae</taxon>
        <taxon>Biomphalaria</taxon>
    </lineage>
</organism>
<reference evidence="1" key="2">
    <citation type="submission" date="2023-04" db="EMBL/GenBank/DDBJ databases">
        <authorList>
            <person name="Bu L."/>
            <person name="Lu L."/>
            <person name="Laidemitt M.R."/>
            <person name="Zhang S.M."/>
            <person name="Mutuku M."/>
            <person name="Mkoji G."/>
            <person name="Steinauer M."/>
            <person name="Loker E.S."/>
        </authorList>
    </citation>
    <scope>NUCLEOTIDE SEQUENCE</scope>
    <source>
        <strain evidence="1">KasaAsao</strain>
        <tissue evidence="1">Whole Snail</tissue>
    </source>
</reference>
<dbReference type="AlphaFoldDB" id="A0AAD8BPA2"/>
<sequence length="52" mass="5629">MNLQTAFNKFLDGVHRTRVLLDINSFPESTEELVCGGCIESTRASSVGDGGR</sequence>
<keyword evidence="2" id="KW-1185">Reference proteome</keyword>
<accession>A0AAD8BPA2</accession>
<comment type="caution">
    <text evidence="1">The sequence shown here is derived from an EMBL/GenBank/DDBJ whole genome shotgun (WGS) entry which is preliminary data.</text>
</comment>
<evidence type="ECO:0000313" key="2">
    <source>
        <dbReference type="Proteomes" id="UP001233172"/>
    </source>
</evidence>
<gene>
    <name evidence="1" type="ORF">Bpfe_012375</name>
</gene>